<reference evidence="4" key="2">
    <citation type="submission" date="2025-09" db="UniProtKB">
        <authorList>
            <consortium name="Ensembl"/>
        </authorList>
    </citation>
    <scope>IDENTIFICATION</scope>
</reference>
<dbReference type="PANTHER" id="PTHR31915">
    <property type="entry name" value="SKICH DOMAIN-CONTAINING PROTEIN"/>
    <property type="match status" value="1"/>
</dbReference>
<dbReference type="Pfam" id="PF17751">
    <property type="entry name" value="SKICH"/>
    <property type="match status" value="1"/>
</dbReference>
<evidence type="ECO:0000256" key="1">
    <source>
        <dbReference type="ARBA" id="ARBA00023054"/>
    </source>
</evidence>
<dbReference type="Ensembl" id="ENSMMOT00000001479.1">
    <property type="protein sequence ID" value="ENSMMOP00000001450.1"/>
    <property type="gene ID" value="ENSMMOG00000001213.1"/>
</dbReference>
<proteinExistence type="predicted"/>
<accession>A0A3Q4ABX8</accession>
<keyword evidence="5" id="KW-1185">Reference proteome</keyword>
<organism evidence="4 5">
    <name type="scientific">Mola mola</name>
    <name type="common">Ocean sunfish</name>
    <name type="synonym">Tetraodon mola</name>
    <dbReference type="NCBI Taxonomy" id="94237"/>
    <lineage>
        <taxon>Eukaryota</taxon>
        <taxon>Metazoa</taxon>
        <taxon>Chordata</taxon>
        <taxon>Craniata</taxon>
        <taxon>Vertebrata</taxon>
        <taxon>Euteleostomi</taxon>
        <taxon>Actinopterygii</taxon>
        <taxon>Neopterygii</taxon>
        <taxon>Teleostei</taxon>
        <taxon>Neoteleostei</taxon>
        <taxon>Acanthomorphata</taxon>
        <taxon>Eupercaria</taxon>
        <taxon>Tetraodontiformes</taxon>
        <taxon>Molidae</taxon>
        <taxon>Mola</taxon>
    </lineage>
</organism>
<evidence type="ECO:0000259" key="3">
    <source>
        <dbReference type="Pfam" id="PF17751"/>
    </source>
</evidence>
<dbReference type="Proteomes" id="UP000261620">
    <property type="component" value="Unplaced"/>
</dbReference>
<dbReference type="Gene3D" id="2.60.40.2840">
    <property type="match status" value="1"/>
</dbReference>
<keyword evidence="1 2" id="KW-0175">Coiled coil</keyword>
<dbReference type="InterPro" id="IPR051002">
    <property type="entry name" value="UBA_autophagy_assoc_protein"/>
</dbReference>
<feature type="coiled-coil region" evidence="2">
    <location>
        <begin position="138"/>
        <end position="179"/>
    </location>
</feature>
<dbReference type="AlphaFoldDB" id="A0A3Q4ABX8"/>
<dbReference type="STRING" id="94237.ENSMMOP00000001450"/>
<evidence type="ECO:0000256" key="2">
    <source>
        <dbReference type="SAM" id="Coils"/>
    </source>
</evidence>
<evidence type="ECO:0000313" key="4">
    <source>
        <dbReference type="Ensembl" id="ENSMMOP00000001450.1"/>
    </source>
</evidence>
<name>A0A3Q4ABX8_MOLML</name>
<feature type="domain" description="SKICH" evidence="3">
    <location>
        <begin position="18"/>
        <end position="120"/>
    </location>
</feature>
<evidence type="ECO:0000313" key="5">
    <source>
        <dbReference type="Proteomes" id="UP000261620"/>
    </source>
</evidence>
<sequence>MASPAETPEPPAQTFSQVVFIDIPHSYPPATPVTCLYTLTVAFRTSPRDWLGIFKVGWSTTKDCHTFVWVEPQDEGDQQSAARQAVFDSYYLPKDEIEFYQFCYVDSGGQVRGASTPFCFRKSAEQSLESNPDDDLLVVTTQEEVEQSARERAELQRALDRLMEENQTLKNALQKEQQEAAGLRVCLSYSAQCLNPNEHISLIVQRRKELNGT</sequence>
<dbReference type="OMA" id="NDIECCY"/>
<reference evidence="4" key="1">
    <citation type="submission" date="2025-08" db="UniProtKB">
        <authorList>
            <consortium name="Ensembl"/>
        </authorList>
    </citation>
    <scope>IDENTIFICATION</scope>
</reference>
<dbReference type="InterPro" id="IPR041611">
    <property type="entry name" value="SKICH"/>
</dbReference>
<protein>
    <recommendedName>
        <fullName evidence="3">SKICH domain-containing protein</fullName>
    </recommendedName>
</protein>
<dbReference type="PANTHER" id="PTHR31915:SF10">
    <property type="entry name" value="CALCIUM-BINDING AND COILED-COIL DOMAIN 2"/>
    <property type="match status" value="1"/>
</dbReference>